<evidence type="ECO:0000313" key="3">
    <source>
        <dbReference type="WBParaSite" id="nRc.2.0.1.t44577-RA"/>
    </source>
</evidence>
<feature type="compositionally biased region" description="Basic residues" evidence="1">
    <location>
        <begin position="34"/>
        <end position="47"/>
    </location>
</feature>
<name>A0A915L0I4_ROMCU</name>
<accession>A0A915L0I4</accession>
<organism evidence="2 3">
    <name type="scientific">Romanomermis culicivorax</name>
    <name type="common">Nematode worm</name>
    <dbReference type="NCBI Taxonomy" id="13658"/>
    <lineage>
        <taxon>Eukaryota</taxon>
        <taxon>Metazoa</taxon>
        <taxon>Ecdysozoa</taxon>
        <taxon>Nematoda</taxon>
        <taxon>Enoplea</taxon>
        <taxon>Dorylaimia</taxon>
        <taxon>Mermithida</taxon>
        <taxon>Mermithoidea</taxon>
        <taxon>Mermithidae</taxon>
        <taxon>Romanomermis</taxon>
    </lineage>
</organism>
<dbReference type="WBParaSite" id="nRc.2.0.1.t44577-RA">
    <property type="protein sequence ID" value="nRc.2.0.1.t44577-RA"/>
    <property type="gene ID" value="nRc.2.0.1.g44577"/>
</dbReference>
<feature type="region of interest" description="Disordered" evidence="1">
    <location>
        <begin position="29"/>
        <end position="72"/>
    </location>
</feature>
<evidence type="ECO:0000313" key="2">
    <source>
        <dbReference type="Proteomes" id="UP000887565"/>
    </source>
</evidence>
<reference evidence="3" key="1">
    <citation type="submission" date="2022-11" db="UniProtKB">
        <authorList>
            <consortium name="WormBaseParasite"/>
        </authorList>
    </citation>
    <scope>IDENTIFICATION</scope>
</reference>
<proteinExistence type="predicted"/>
<evidence type="ECO:0000256" key="1">
    <source>
        <dbReference type="SAM" id="MobiDB-lite"/>
    </source>
</evidence>
<dbReference type="AlphaFoldDB" id="A0A915L0I4"/>
<protein>
    <submittedName>
        <fullName evidence="3">Uncharacterized protein</fullName>
    </submittedName>
</protein>
<sequence>MIVENVLNASNDVLNLGFRQRRAEIYTPCDQAQRAKKKSRRGMRKNKSPNPIAPSDYKKITNYRITSAKKHP</sequence>
<keyword evidence="2" id="KW-1185">Reference proteome</keyword>
<dbReference type="Proteomes" id="UP000887565">
    <property type="component" value="Unplaced"/>
</dbReference>